<dbReference type="Pfam" id="PF18027">
    <property type="entry name" value="Pepdidase_M14_N"/>
    <property type="match status" value="1"/>
</dbReference>
<dbReference type="InterPro" id="IPR040626">
    <property type="entry name" value="Pepdidase_M14_N"/>
</dbReference>
<dbReference type="PANTHER" id="PTHR12756">
    <property type="entry name" value="CYTOSOLIC CARBOXYPEPTIDASE"/>
    <property type="match status" value="1"/>
</dbReference>
<reference evidence="6 7" key="1">
    <citation type="submission" date="2014-06" db="EMBL/GenBank/DDBJ databases">
        <authorList>
            <person name="Swart Estienne"/>
        </authorList>
    </citation>
    <scope>NUCLEOTIDE SEQUENCE [LARGE SCALE GENOMIC DNA]</scope>
    <source>
        <strain evidence="6 7">130c</strain>
    </source>
</reference>
<feature type="region of interest" description="Disordered" evidence="4">
    <location>
        <begin position="964"/>
        <end position="1002"/>
    </location>
</feature>
<feature type="compositionally biased region" description="Basic and acidic residues" evidence="4">
    <location>
        <begin position="791"/>
        <end position="800"/>
    </location>
</feature>
<dbReference type="PANTHER" id="PTHR12756:SF11">
    <property type="entry name" value="CYTOSOLIC CARBOXYPEPTIDASE 1"/>
    <property type="match status" value="1"/>
</dbReference>
<evidence type="ECO:0000256" key="4">
    <source>
        <dbReference type="SAM" id="MobiDB-lite"/>
    </source>
</evidence>
<feature type="region of interest" description="Disordered" evidence="4">
    <location>
        <begin position="1189"/>
        <end position="1219"/>
    </location>
</feature>
<keyword evidence="6" id="KW-0378">Hydrolase</keyword>
<feature type="region of interest" description="Disordered" evidence="4">
    <location>
        <begin position="1515"/>
        <end position="1541"/>
    </location>
</feature>
<dbReference type="SUPFAM" id="SSF53187">
    <property type="entry name" value="Zn-dependent exopeptidases"/>
    <property type="match status" value="1"/>
</dbReference>
<dbReference type="OrthoDB" id="10253041at2759"/>
<evidence type="ECO:0000313" key="7">
    <source>
        <dbReference type="Proteomes" id="UP000039865"/>
    </source>
</evidence>
<dbReference type="PROSITE" id="PS52035">
    <property type="entry name" value="PEPTIDASE_M14"/>
    <property type="match status" value="1"/>
</dbReference>
<keyword evidence="7" id="KW-1185">Reference proteome</keyword>
<feature type="compositionally biased region" description="Polar residues" evidence="4">
    <location>
        <begin position="764"/>
        <end position="778"/>
    </location>
</feature>
<gene>
    <name evidence="6" type="primary">Contig5412.g5793</name>
    <name evidence="6" type="ORF">STYLEM_13308</name>
</gene>
<evidence type="ECO:0000259" key="5">
    <source>
        <dbReference type="PROSITE" id="PS52035"/>
    </source>
</evidence>
<dbReference type="Gene3D" id="3.40.630.10">
    <property type="entry name" value="Zn peptidases"/>
    <property type="match status" value="1"/>
</dbReference>
<feature type="region of interest" description="Disordered" evidence="4">
    <location>
        <begin position="664"/>
        <end position="683"/>
    </location>
</feature>
<dbReference type="InParanoid" id="A0A078APF3"/>
<dbReference type="InterPro" id="IPR000834">
    <property type="entry name" value="Peptidase_M14"/>
</dbReference>
<protein>
    <submittedName>
        <fullName evidence="6">Zinc carboxypeptidase family protein</fullName>
    </submittedName>
</protein>
<dbReference type="EMBL" id="CCKQ01012631">
    <property type="protein sequence ID" value="CDW84250.1"/>
    <property type="molecule type" value="Genomic_DNA"/>
</dbReference>
<feature type="compositionally biased region" description="Polar residues" evidence="4">
    <location>
        <begin position="901"/>
        <end position="921"/>
    </location>
</feature>
<name>A0A078APF3_STYLE</name>
<organism evidence="6 7">
    <name type="scientific">Stylonychia lemnae</name>
    <name type="common">Ciliate</name>
    <dbReference type="NCBI Taxonomy" id="5949"/>
    <lineage>
        <taxon>Eukaryota</taxon>
        <taxon>Sar</taxon>
        <taxon>Alveolata</taxon>
        <taxon>Ciliophora</taxon>
        <taxon>Intramacronucleata</taxon>
        <taxon>Spirotrichea</taxon>
        <taxon>Stichotrichia</taxon>
        <taxon>Sporadotrichida</taxon>
        <taxon>Oxytrichidae</taxon>
        <taxon>Stylonychinae</taxon>
        <taxon>Stylonychia</taxon>
    </lineage>
</organism>
<comment type="cofactor">
    <cofactor evidence="1">
        <name>Zn(2+)</name>
        <dbReference type="ChEBI" id="CHEBI:29105"/>
    </cofactor>
</comment>
<feature type="active site" description="Proton donor/acceptor" evidence="3">
    <location>
        <position position="546"/>
    </location>
</feature>
<proteinExistence type="inferred from homology"/>
<dbReference type="Proteomes" id="UP000039865">
    <property type="component" value="Unassembled WGS sequence"/>
</dbReference>
<evidence type="ECO:0000256" key="3">
    <source>
        <dbReference type="PROSITE-ProRule" id="PRU01379"/>
    </source>
</evidence>
<sequence>MNDETLKNLTEDEEQNATQIIFQFGNKTDPTPTSHNNLLFNSPGEDEFEEHNVSDEIHEGKQTKDQSQEIKTQKHLNTVKNHHNQAMDIQENGVYNQTEFELRHQRLVDELSLHKDAYQKVNKYYPPNPILPKNFQMQEGSPRSGGEFAFLKLTKFRGKDFGKSKFEVDLNVNHIEFPENTTLKSIFLPTNETDDRITPFGELVFIRSALDFSTKVNQPGSKKDEVLEENLIDVRRILKNSTLSKNTENMLTKEQGQKRAGLIQLHGVDQFYKKKDQFDKTLIFESRFESGNLASAVKVNDYDYHLLLQNDVNTSGHTQWFFFRVTNTKQYNQTRFNMLNLSKPDSLYNEGMKVLIYSEKLSQEKDIGWHRVFLTARVHPGESVGSWMMKGAIDFLTDENSEEAELLRQNFVFKIIPMLNPDGVINGNYRCSLAGCDLNRRWKAPSKVLHPCIYYTKQLMQNFAKERELTIFCDFHGHSRRKNIFMYGCHVPTAPEETRFFPFLLSKICPFFVFGLSRFGNQKSKEATARVAMFNDIKIPAIYTMESSFCGNDQGPFANYHFSTDNLMQTGRDFCRTLLIYQNIQSPTAISMTILTEILQLHCHYKEQNDTKDQYNKDQEVELMRIFVEKIQMYREKSPDIQIKHIKKALMSVLRQTQDLINEGETTSSAGSDQAPSEDNMEPEEIQNLVPVLEEDSSLKKGNRRSRKETMLSQEIATSISPVRRKNTMDGGNNTNTNQNMKKPVPKNTNKRMSILKTQDPKQIMNSNSKNQLTNSRRGTIEENKQDDDETKDKVGKESSDQGDDTVTHKKKRKRNVESRDAWTQTERSDYMLIKYRQKQKQAIQLAKSQKFTKEEQIFYEQALAQQYQQNQYMNKTQEITSSTSSSVNMPLTHLIRQGKSHNSGTSHNTTNPLPTASQSLSNKIQSAVLNTGTKFQNDPLIKVNPSYSISNSYLRKQNDYTHTQTNQNQGKPGNYSRNIQTSQSNSKNRQQKPTPSQQNMHNDYKLQDTQQLQVINSNGEIGRQSLEPQFNQQYHLTQYPYQALNTTQDIKQIEKFDYQSNKLNTINAHVGNHPSTSHQKQNINNQGQVQTVLPQISTPNQIVNKRKLNQTGIVPNYVQNSLKKSMDNQGKNQGTPFTYYKQNNNMRVPENHSELSSNHSTQRIANNISFNVKSNNDQINLNNGSYVDGQNYSKIQPNMSNPNNLPRSLPPKPQSSHFKGLQHTNEFLNQESSPEFQQQDSNPISNLRVMENTYIQQKLLQSHNEAHSRRIMSESESKVLSDYDTIKLDNNIFVSNQQSNFQISGSGQYSNPQQQIMQQQHQQNIPKQSMKGNFFQNPPNGNLEPQTLPQNIKNKGKAKSDFYGMQSIQNQGGMQGQSIKKMIENSWKAVQNSHLSQSFYQGSLQGNQQQQFFGTATRSFLGINSSPMKSQGLSVGRNKKGQLHSSQGIPQRQQQVNQFINVQGIIPASINNQSGQNSNNGKVKISIVNVHNEFIINPQTNNFTNVSNNITINNNGGNVGGGKQSGKHTSQQRREHKKKQ</sequence>
<feature type="compositionally biased region" description="Basic residues" evidence="4">
    <location>
        <begin position="1531"/>
        <end position="1541"/>
    </location>
</feature>
<keyword evidence="6" id="KW-0645">Protease</keyword>
<feature type="compositionally biased region" description="Low complexity" evidence="4">
    <location>
        <begin position="1198"/>
        <end position="1208"/>
    </location>
</feature>
<evidence type="ECO:0000256" key="2">
    <source>
        <dbReference type="ARBA" id="ARBA00005988"/>
    </source>
</evidence>
<dbReference type="GO" id="GO:0004181">
    <property type="term" value="F:metallocarboxypeptidase activity"/>
    <property type="evidence" value="ECO:0007669"/>
    <property type="project" value="InterPro"/>
</dbReference>
<evidence type="ECO:0000313" key="6">
    <source>
        <dbReference type="EMBL" id="CDW84250.1"/>
    </source>
</evidence>
<keyword evidence="6" id="KW-0121">Carboxypeptidase</keyword>
<feature type="region of interest" description="Disordered" evidence="4">
    <location>
        <begin position="26"/>
        <end position="53"/>
    </location>
</feature>
<feature type="compositionally biased region" description="Low complexity" evidence="4">
    <location>
        <begin position="729"/>
        <end position="743"/>
    </location>
</feature>
<feature type="region of interest" description="Disordered" evidence="4">
    <location>
        <begin position="1430"/>
        <end position="1450"/>
    </location>
</feature>
<dbReference type="GO" id="GO:0008270">
    <property type="term" value="F:zinc ion binding"/>
    <property type="evidence" value="ECO:0007669"/>
    <property type="project" value="InterPro"/>
</dbReference>
<evidence type="ECO:0000256" key="1">
    <source>
        <dbReference type="ARBA" id="ARBA00001947"/>
    </source>
</evidence>
<comment type="similarity">
    <text evidence="2 3">Belongs to the peptidase M14 family.</text>
</comment>
<dbReference type="InterPro" id="IPR050821">
    <property type="entry name" value="Cytosolic_carboxypeptidase"/>
</dbReference>
<feature type="region of interest" description="Disordered" evidence="4">
    <location>
        <begin position="695"/>
        <end position="823"/>
    </location>
</feature>
<feature type="compositionally biased region" description="Polar residues" evidence="4">
    <location>
        <begin position="26"/>
        <end position="40"/>
    </location>
</feature>
<feature type="compositionally biased region" description="Polar residues" evidence="4">
    <location>
        <begin position="664"/>
        <end position="677"/>
    </location>
</feature>
<feature type="compositionally biased region" description="Polar residues" evidence="4">
    <location>
        <begin position="711"/>
        <end position="721"/>
    </location>
</feature>
<feature type="domain" description="Peptidase M14" evidence="5">
    <location>
        <begin position="298"/>
        <end position="582"/>
    </location>
</feature>
<dbReference type="GO" id="GO:0006508">
    <property type="term" value="P:proteolysis"/>
    <property type="evidence" value="ECO:0007669"/>
    <property type="project" value="InterPro"/>
</dbReference>
<accession>A0A078APF3</accession>
<feature type="region of interest" description="Disordered" evidence="4">
    <location>
        <begin position="898"/>
        <end position="921"/>
    </location>
</feature>